<dbReference type="Proteomes" id="UP000265000">
    <property type="component" value="Unplaced"/>
</dbReference>
<evidence type="ECO:0000313" key="2">
    <source>
        <dbReference type="Proteomes" id="UP000265000"/>
    </source>
</evidence>
<organism evidence="1 2">
    <name type="scientific">Fundulus heteroclitus</name>
    <name type="common">Killifish</name>
    <name type="synonym">Mummichog</name>
    <dbReference type="NCBI Taxonomy" id="8078"/>
    <lineage>
        <taxon>Eukaryota</taxon>
        <taxon>Metazoa</taxon>
        <taxon>Chordata</taxon>
        <taxon>Craniata</taxon>
        <taxon>Vertebrata</taxon>
        <taxon>Euteleostomi</taxon>
        <taxon>Actinopterygii</taxon>
        <taxon>Neopterygii</taxon>
        <taxon>Teleostei</taxon>
        <taxon>Neoteleostei</taxon>
        <taxon>Acanthomorphata</taxon>
        <taxon>Ovalentaria</taxon>
        <taxon>Atherinomorphae</taxon>
        <taxon>Cyprinodontiformes</taxon>
        <taxon>Fundulidae</taxon>
        <taxon>Fundulus</taxon>
    </lineage>
</organism>
<sequence length="168" mass="18773">MEHWMKVVHGRNSTQMQLFFFPDEAEEGDEEPVEDLLKPGHLTRLLDQELEAEVEALSVANVNAGVSRLLSCLRSHRDSCHSACRMLVRFQPLLGIYSDLVRYYLSVSVGVHRSTGKLLCVLSSIFTELAQKVPIQHQDLMRGQTAGKTGTLTVCCCVLLRVSACLRS</sequence>
<reference evidence="1" key="2">
    <citation type="submission" date="2025-09" db="UniProtKB">
        <authorList>
            <consortium name="Ensembl"/>
        </authorList>
    </citation>
    <scope>IDENTIFICATION</scope>
</reference>
<dbReference type="Ensembl" id="ENSFHET00000001084.1">
    <property type="protein sequence ID" value="ENSFHEP00000009082.1"/>
    <property type="gene ID" value="ENSFHEG00000010305.1"/>
</dbReference>
<protein>
    <submittedName>
        <fullName evidence="1">Uncharacterized protein</fullName>
    </submittedName>
</protein>
<keyword evidence="2" id="KW-1185">Reference proteome</keyword>
<accession>A0A3Q2P9S6</accession>
<dbReference type="AlphaFoldDB" id="A0A3Q2P9S6"/>
<evidence type="ECO:0000313" key="1">
    <source>
        <dbReference type="Ensembl" id="ENSFHEP00000009082.1"/>
    </source>
</evidence>
<dbReference type="STRING" id="8078.ENSFHEP00000009082"/>
<proteinExistence type="predicted"/>
<name>A0A3Q2P9S6_FUNHE</name>
<reference evidence="1" key="1">
    <citation type="submission" date="2025-08" db="UniProtKB">
        <authorList>
            <consortium name="Ensembl"/>
        </authorList>
    </citation>
    <scope>IDENTIFICATION</scope>
</reference>